<feature type="coiled-coil region" evidence="1">
    <location>
        <begin position="105"/>
        <end position="157"/>
    </location>
</feature>
<organism evidence="2 3">
    <name type="scientific">Anoxybacter fermentans</name>
    <dbReference type="NCBI Taxonomy" id="1323375"/>
    <lineage>
        <taxon>Bacteria</taxon>
        <taxon>Bacillati</taxon>
        <taxon>Bacillota</taxon>
        <taxon>Clostridia</taxon>
        <taxon>Halanaerobiales</taxon>
        <taxon>Anoxybacter</taxon>
    </lineage>
</organism>
<sequence length="168" mass="19758">MISQIELLTASKALDQCIRTSKKYEFLKQVTKRNLYLQMNYYTEKDLNIQIEEIVIDKEILPDLKSGIQSALNNRIELKSLQRDIENQKYILNIFESTDVSKLDKIEAENKLKELETNLIYLKNKIISEVYQAYYNLQQLNLSIKDKEDSLNLLKKNGNLLNFNMKMG</sequence>
<dbReference type="KEGG" id="aft:BBF96_15555"/>
<dbReference type="Proteomes" id="UP000267250">
    <property type="component" value="Chromosome"/>
</dbReference>
<accession>A0A3Q9HSM3</accession>
<reference evidence="2 3" key="1">
    <citation type="submission" date="2016-07" db="EMBL/GenBank/DDBJ databases">
        <title>Genome and transcriptome analysis of iron-reducing fermentative bacteria Anoxybacter fermentans.</title>
        <authorList>
            <person name="Zeng X."/>
            <person name="Shao Z."/>
        </authorList>
    </citation>
    <scope>NUCLEOTIDE SEQUENCE [LARGE SCALE GENOMIC DNA]</scope>
    <source>
        <strain evidence="2 3">DY22613</strain>
    </source>
</reference>
<protein>
    <submittedName>
        <fullName evidence="2">Uncharacterized protein</fullName>
    </submittedName>
</protein>
<dbReference type="EMBL" id="CP016379">
    <property type="protein sequence ID" value="AZR74664.1"/>
    <property type="molecule type" value="Genomic_DNA"/>
</dbReference>
<dbReference type="AlphaFoldDB" id="A0A3Q9HSM3"/>
<proteinExistence type="predicted"/>
<gene>
    <name evidence="2" type="ORF">BBF96_15555</name>
</gene>
<dbReference type="Gene3D" id="1.20.1600.10">
    <property type="entry name" value="Outer membrane efflux proteins (OEP)"/>
    <property type="match status" value="1"/>
</dbReference>
<keyword evidence="1" id="KW-0175">Coiled coil</keyword>
<dbReference type="RefSeq" id="WP_127018031.1">
    <property type="nucleotide sequence ID" value="NZ_CP016379.1"/>
</dbReference>
<keyword evidence="3" id="KW-1185">Reference proteome</keyword>
<dbReference type="SUPFAM" id="SSF56954">
    <property type="entry name" value="Outer membrane efflux proteins (OEP)"/>
    <property type="match status" value="1"/>
</dbReference>
<evidence type="ECO:0000313" key="3">
    <source>
        <dbReference type="Proteomes" id="UP000267250"/>
    </source>
</evidence>
<evidence type="ECO:0000256" key="1">
    <source>
        <dbReference type="SAM" id="Coils"/>
    </source>
</evidence>
<name>A0A3Q9HSM3_9FIRM</name>
<evidence type="ECO:0000313" key="2">
    <source>
        <dbReference type="EMBL" id="AZR74664.1"/>
    </source>
</evidence>